<feature type="region of interest" description="Disordered" evidence="6">
    <location>
        <begin position="857"/>
        <end position="915"/>
    </location>
</feature>
<dbReference type="SMART" id="SM00015">
    <property type="entry name" value="IQ"/>
    <property type="match status" value="3"/>
</dbReference>
<evidence type="ECO:0000256" key="4">
    <source>
        <dbReference type="ARBA" id="ARBA00022860"/>
    </source>
</evidence>
<evidence type="ECO:0000256" key="6">
    <source>
        <dbReference type="SAM" id="MobiDB-lite"/>
    </source>
</evidence>
<dbReference type="AlphaFoldDB" id="F6HXZ0"/>
<accession>F6HXZ0</accession>
<organism evidence="7 8">
    <name type="scientific">Vitis vinifera</name>
    <name type="common">Grape</name>
    <dbReference type="NCBI Taxonomy" id="29760"/>
    <lineage>
        <taxon>Eukaryota</taxon>
        <taxon>Viridiplantae</taxon>
        <taxon>Streptophyta</taxon>
        <taxon>Embryophyta</taxon>
        <taxon>Tracheophyta</taxon>
        <taxon>Spermatophyta</taxon>
        <taxon>Magnoliopsida</taxon>
        <taxon>eudicotyledons</taxon>
        <taxon>Gunneridae</taxon>
        <taxon>Pentapetalae</taxon>
        <taxon>rosids</taxon>
        <taxon>Vitales</taxon>
        <taxon>Vitaceae</taxon>
        <taxon>Viteae</taxon>
        <taxon>Vitis</taxon>
    </lineage>
</organism>
<dbReference type="HOGENOM" id="CLU_298345_0_0_1"/>
<evidence type="ECO:0000256" key="3">
    <source>
        <dbReference type="ARBA" id="ARBA00022490"/>
    </source>
</evidence>
<keyword evidence="3" id="KW-0963">Cytoplasm</keyword>
<evidence type="ECO:0000256" key="2">
    <source>
        <dbReference type="ARBA" id="ARBA00004496"/>
    </source>
</evidence>
<dbReference type="PANTHER" id="PTHR31250:SF27">
    <property type="entry name" value="IQ DOMAIN-CONTAINING PROTEIN IQM5"/>
    <property type="match status" value="1"/>
</dbReference>
<keyword evidence="8" id="KW-1185">Reference proteome</keyword>
<dbReference type="InParanoid" id="F6HXZ0"/>
<dbReference type="GO" id="GO:0005634">
    <property type="term" value="C:nucleus"/>
    <property type="evidence" value="ECO:0007669"/>
    <property type="project" value="UniProtKB-SubCell"/>
</dbReference>
<dbReference type="Pfam" id="PF00612">
    <property type="entry name" value="IQ"/>
    <property type="match status" value="2"/>
</dbReference>
<dbReference type="InterPro" id="IPR044159">
    <property type="entry name" value="IQM"/>
</dbReference>
<dbReference type="PROSITE" id="PS50096">
    <property type="entry name" value="IQ"/>
    <property type="match status" value="2"/>
</dbReference>
<sequence>MGLPFSLPSSIPTQSLRTRLFGSTENVDTVIVRSISFNSNDGETMLRTVSFKKRDSDNITISDGSDEVVIEESIHFRKPEFKKLRLETTVSFKSIVLDGENLDSREKGDELTKKTNPAETVPDPAVLFSPRPVSELDAAAVKLQKVYKSYRTRRNLADCAVVVEELWWKALDFATLKRSSVSFFNIEKPETAVSRWARASTRAAKVGKGLSKDEKAKKLALRHWLEAIDPRHRYGHNLHLYYDVWFHSESSQPFFYWLDVGDGKELNLEKCSRAVLQRQCIKYLAPKERETYEVIVDDGKLVYRRSGELVNTVEGSKWIFVLSTSRNMYVAEKKKGRFQHSSFLAGGATTAAGRLVAHNGVLEAIWPYSGHYHPTEENFMEFISFLEEHHVDLTNVKRCAVDDDNPTLKIADSELKSSDSPRFPSGSITVSEAADADGVITQEAKPTAIHQEDNVGRIGTDIEPAFGLGKRLSCQWTTGAGPRIRVLRDYPAELKIRALEQVNLSPRINPGAFGSSSIPVLPIPSPRPSPKIHLSPRLSYMGLPSPRHFLITFFSILVFLHFKKTDFCLMGGSGNWLKSLIGHKNAQIKDHKEAGGNGRRKWRLWRSSSGGLGLKGKNVAASEASDSSVVAGNGFSAAVAAVVRAPPKDFMVVRQEWAAIRIQTAFRGLLARRALRALKALVRLQAIVRGRQVRKQAAVTLRCMQALVRVQARVRAQCVSMASEGQAQQKVPDHLQNLPDPIKQAEEGWCDRRGTVDQVRTKLQMRQEGAIKRERAISYSISQKPSRTNHCPYLRTSKSANSLKQQKQDNNCPGLSWLERWMAAKPWENRLMEEVQTERPEMTPLSRRSEDCYTAGFRSNSSEHSILKPKRNNNSLTPRMYPRSPVVGQISRSSSDPSSEFLYDGSSESTSSSSNTVMEMVEENHTSRPSYMNLTESIKAKQKASKYSSPPRPLMEDAQLHMKSMAISTGDTKSSTGSYTPSAKLCKDLYPTIQLDRFNRIKGNNCLF</sequence>
<dbReference type="GO" id="GO:0005516">
    <property type="term" value="F:calmodulin binding"/>
    <property type="evidence" value="ECO:0007669"/>
    <property type="project" value="UniProtKB-KW"/>
</dbReference>
<proteinExistence type="predicted"/>
<protein>
    <recommendedName>
        <fullName evidence="9">IQ domain-containing protein IQM1</fullName>
    </recommendedName>
</protein>
<dbReference type="PaxDb" id="29760-VIT_09s0002g01680.t01"/>
<dbReference type="eggNOG" id="ENOG502QRWH">
    <property type="taxonomic scope" value="Eukaryota"/>
</dbReference>
<evidence type="ECO:0000313" key="7">
    <source>
        <dbReference type="EMBL" id="CCB59313.1"/>
    </source>
</evidence>
<dbReference type="PANTHER" id="PTHR31250">
    <property type="entry name" value="IQ DOMAIN-CONTAINING PROTEIN IQM3"/>
    <property type="match status" value="1"/>
</dbReference>
<feature type="compositionally biased region" description="Low complexity" evidence="6">
    <location>
        <begin position="906"/>
        <end position="915"/>
    </location>
</feature>
<gene>
    <name evidence="7" type="ordered locus">VIT_09s0002g01680</name>
</gene>
<evidence type="ECO:0000256" key="1">
    <source>
        <dbReference type="ARBA" id="ARBA00004123"/>
    </source>
</evidence>
<dbReference type="OrthoDB" id="7344096at2759"/>
<evidence type="ECO:0000256" key="5">
    <source>
        <dbReference type="ARBA" id="ARBA00023242"/>
    </source>
</evidence>
<keyword evidence="4" id="KW-0112">Calmodulin-binding</keyword>
<dbReference type="EMBL" id="FN596494">
    <property type="protein sequence ID" value="CCB59313.1"/>
    <property type="molecule type" value="Genomic_DNA"/>
</dbReference>
<comment type="subcellular location">
    <subcellularLocation>
        <location evidence="2">Cytoplasm</location>
    </subcellularLocation>
    <subcellularLocation>
        <location evidence="1">Nucleus</location>
    </subcellularLocation>
</comment>
<evidence type="ECO:0008006" key="9">
    <source>
        <dbReference type="Google" id="ProtNLM"/>
    </source>
</evidence>
<name>F6HXZ0_VITVI</name>
<dbReference type="ExpressionAtlas" id="F6HXZ0">
    <property type="expression patterns" value="baseline and differential"/>
</dbReference>
<dbReference type="Proteomes" id="UP000009183">
    <property type="component" value="Chromosome 9"/>
</dbReference>
<evidence type="ECO:0000313" key="8">
    <source>
        <dbReference type="Proteomes" id="UP000009183"/>
    </source>
</evidence>
<reference evidence="8" key="1">
    <citation type="journal article" date="2007" name="Nature">
        <title>The grapevine genome sequence suggests ancestral hexaploidization in major angiosperm phyla.</title>
        <authorList>
            <consortium name="The French-Italian Public Consortium for Grapevine Genome Characterization."/>
            <person name="Jaillon O."/>
            <person name="Aury J.-M."/>
            <person name="Noel B."/>
            <person name="Policriti A."/>
            <person name="Clepet C."/>
            <person name="Casagrande A."/>
            <person name="Choisne N."/>
            <person name="Aubourg S."/>
            <person name="Vitulo N."/>
            <person name="Jubin C."/>
            <person name="Vezzi A."/>
            <person name="Legeai F."/>
            <person name="Hugueney P."/>
            <person name="Dasilva C."/>
            <person name="Horner D."/>
            <person name="Mica E."/>
            <person name="Jublot D."/>
            <person name="Poulain J."/>
            <person name="Bruyere C."/>
            <person name="Billault A."/>
            <person name="Segurens B."/>
            <person name="Gouyvenoux M."/>
            <person name="Ugarte E."/>
            <person name="Cattonaro F."/>
            <person name="Anthouard V."/>
            <person name="Vico V."/>
            <person name="Del Fabbro C."/>
            <person name="Alaux M."/>
            <person name="Di Gaspero G."/>
            <person name="Dumas V."/>
            <person name="Felice N."/>
            <person name="Paillard S."/>
            <person name="Juman I."/>
            <person name="Moroldo M."/>
            <person name="Scalabrin S."/>
            <person name="Canaguier A."/>
            <person name="Le Clainche I."/>
            <person name="Malacrida G."/>
            <person name="Durand E."/>
            <person name="Pesole G."/>
            <person name="Laucou V."/>
            <person name="Chatelet P."/>
            <person name="Merdinoglu D."/>
            <person name="Delledonne M."/>
            <person name="Pezzotti M."/>
            <person name="Lecharny A."/>
            <person name="Scarpelli C."/>
            <person name="Artiguenave F."/>
            <person name="Pe M.E."/>
            <person name="Valle G."/>
            <person name="Morgante M."/>
            <person name="Caboche M."/>
            <person name="Adam-Blondon A.-F."/>
            <person name="Weissenbach J."/>
            <person name="Quetier F."/>
            <person name="Wincker P."/>
        </authorList>
    </citation>
    <scope>NUCLEOTIDE SEQUENCE [LARGE SCALE GENOMIC DNA]</scope>
    <source>
        <strain evidence="8">cv. Pinot noir / PN40024</strain>
    </source>
</reference>
<dbReference type="GO" id="GO:0005737">
    <property type="term" value="C:cytoplasm"/>
    <property type="evidence" value="ECO:0007669"/>
    <property type="project" value="UniProtKB-SubCell"/>
</dbReference>
<dbReference type="InterPro" id="IPR000048">
    <property type="entry name" value="IQ_motif_EF-hand-BS"/>
</dbReference>
<keyword evidence="5" id="KW-0539">Nucleus</keyword>